<evidence type="ECO:0008006" key="3">
    <source>
        <dbReference type="Google" id="ProtNLM"/>
    </source>
</evidence>
<name>A0AAN1UJE5_9LACO</name>
<dbReference type="EMBL" id="CP032751">
    <property type="protein sequence ID" value="AYJ36718.1"/>
    <property type="molecule type" value="Genomic_DNA"/>
</dbReference>
<evidence type="ECO:0000313" key="2">
    <source>
        <dbReference type="Proteomes" id="UP000281644"/>
    </source>
</evidence>
<proteinExistence type="predicted"/>
<dbReference type="Proteomes" id="UP000281644">
    <property type="component" value="Chromosome"/>
</dbReference>
<sequence length="150" mass="17231">MRGALTAVERATKELFNEIKHASEADQFMTNMANSFIRTNPAEYLAELIQIKHVTKSQVIRRANLTPSIGYQYFDGKRRPNRARIIALGFGFQLTLTELNTMLKRTGYAVLYAKDEWDALVIFALSQRFDLNRTDELLYQYGLGTITDED</sequence>
<reference evidence="1 2" key="1">
    <citation type="submission" date="2018-10" db="EMBL/GenBank/DDBJ databases">
        <title>Genome sequencing of Lactobacillus species.</title>
        <authorList>
            <person name="Baek C."/>
            <person name="Yi H."/>
        </authorList>
    </citation>
    <scope>NUCLEOTIDE SEQUENCE [LARGE SCALE GENOMIC DNA]</scope>
    <source>
        <strain evidence="1 2">DSM 16365</strain>
    </source>
</reference>
<dbReference type="AlphaFoldDB" id="A0AAN1UJE5"/>
<protein>
    <recommendedName>
        <fullName evidence="3">XRE family transcriptional regulator</fullName>
    </recommendedName>
</protein>
<dbReference type="KEGG" id="larg:LPA65_13665"/>
<evidence type="ECO:0000313" key="1">
    <source>
        <dbReference type="EMBL" id="AYJ36718.1"/>
    </source>
</evidence>
<accession>A0AAN1UJE5</accession>
<organism evidence="1 2">
    <name type="scientific">Lactiplantibacillus argentoratensis</name>
    <dbReference type="NCBI Taxonomy" id="271881"/>
    <lineage>
        <taxon>Bacteria</taxon>
        <taxon>Bacillati</taxon>
        <taxon>Bacillota</taxon>
        <taxon>Bacilli</taxon>
        <taxon>Lactobacillales</taxon>
        <taxon>Lactobacillaceae</taxon>
        <taxon>Lactiplantibacillus</taxon>
    </lineage>
</organism>
<gene>
    <name evidence="1" type="ORF">LPA65_13665</name>
</gene>